<dbReference type="InterPro" id="IPR029058">
    <property type="entry name" value="AB_hydrolase_fold"/>
</dbReference>
<dbReference type="Proteomes" id="UP000613582">
    <property type="component" value="Unassembled WGS sequence"/>
</dbReference>
<evidence type="ECO:0000256" key="1">
    <source>
        <dbReference type="ARBA" id="ARBA00022801"/>
    </source>
</evidence>
<dbReference type="EMBL" id="BMGH01000002">
    <property type="protein sequence ID" value="GGD18282.1"/>
    <property type="molecule type" value="Genomic_DNA"/>
</dbReference>
<accession>A0A8J2Y7R5</accession>
<proteinExistence type="predicted"/>
<dbReference type="Gene3D" id="3.40.50.1820">
    <property type="entry name" value="alpha/beta hydrolase"/>
    <property type="match status" value="1"/>
</dbReference>
<dbReference type="RefSeq" id="WP_188160704.1">
    <property type="nucleotide sequence ID" value="NZ_BMGH01000002.1"/>
</dbReference>
<dbReference type="SUPFAM" id="SSF53474">
    <property type="entry name" value="alpha/beta-Hydrolases"/>
    <property type="match status" value="1"/>
</dbReference>
<sequence length="311" mass="33580">MKKILLIGLVIILGVIGAGGFIVLKSMQGTPPSALEQQYFTDADRYVEVDGARLRLREEGPADAPVIILLHGFTFSLESFDAWAADLSADYRVIRYDLLGHGLTGPDPLERYSPAERAEFVRSVMDTLDIDSAIIGGNSLGGLVAWRFAAANPSRVDKLILVDAAAYSINGVTDQPAEIPAAMKGFLLTVPEAGIDATINLVYADPAKASAERRQLLGDMMRREGNGAAFIKHLEEFTLPEPEGDLARITAPTLILWGEEDRMIPSSQGRAMAEVIPDAEIILYPGVGHAPQEEAPAQSLADVRAFLNQQD</sequence>
<organism evidence="3 4">
    <name type="scientific">Aquisalinus flavus</name>
    <dbReference type="NCBI Taxonomy" id="1526572"/>
    <lineage>
        <taxon>Bacteria</taxon>
        <taxon>Pseudomonadati</taxon>
        <taxon>Pseudomonadota</taxon>
        <taxon>Alphaproteobacteria</taxon>
        <taxon>Parvularculales</taxon>
        <taxon>Parvularculaceae</taxon>
        <taxon>Aquisalinus</taxon>
    </lineage>
</organism>
<reference evidence="3" key="1">
    <citation type="journal article" date="2014" name="Int. J. Syst. Evol. Microbiol.">
        <title>Complete genome sequence of Corynebacterium casei LMG S-19264T (=DSM 44701T), isolated from a smear-ripened cheese.</title>
        <authorList>
            <consortium name="US DOE Joint Genome Institute (JGI-PGF)"/>
            <person name="Walter F."/>
            <person name="Albersmeier A."/>
            <person name="Kalinowski J."/>
            <person name="Ruckert C."/>
        </authorList>
    </citation>
    <scope>NUCLEOTIDE SEQUENCE</scope>
    <source>
        <strain evidence="3">CGMCC 1.12921</strain>
    </source>
</reference>
<dbReference type="PANTHER" id="PTHR43798:SF31">
    <property type="entry name" value="AB HYDROLASE SUPERFAMILY PROTEIN YCLE"/>
    <property type="match status" value="1"/>
</dbReference>
<keyword evidence="1 3" id="KW-0378">Hydrolase</keyword>
<dbReference type="InterPro" id="IPR000073">
    <property type="entry name" value="AB_hydrolase_1"/>
</dbReference>
<protein>
    <submittedName>
        <fullName evidence="3">Alpha/beta hydrolase</fullName>
    </submittedName>
</protein>
<dbReference type="InterPro" id="IPR050266">
    <property type="entry name" value="AB_hydrolase_sf"/>
</dbReference>
<dbReference type="Pfam" id="PF00561">
    <property type="entry name" value="Abhydrolase_1"/>
    <property type="match status" value="1"/>
</dbReference>
<comment type="caution">
    <text evidence="3">The sequence shown here is derived from an EMBL/GenBank/DDBJ whole genome shotgun (WGS) entry which is preliminary data.</text>
</comment>
<dbReference type="GO" id="GO:0016020">
    <property type="term" value="C:membrane"/>
    <property type="evidence" value="ECO:0007669"/>
    <property type="project" value="TreeGrafter"/>
</dbReference>
<evidence type="ECO:0000259" key="2">
    <source>
        <dbReference type="Pfam" id="PF00561"/>
    </source>
</evidence>
<gene>
    <name evidence="3" type="ORF">GCM10011342_28710</name>
</gene>
<dbReference type="PRINTS" id="PR00111">
    <property type="entry name" value="ABHYDROLASE"/>
</dbReference>
<dbReference type="GO" id="GO:0016787">
    <property type="term" value="F:hydrolase activity"/>
    <property type="evidence" value="ECO:0007669"/>
    <property type="project" value="UniProtKB-KW"/>
</dbReference>
<reference evidence="3" key="2">
    <citation type="submission" date="2020-09" db="EMBL/GenBank/DDBJ databases">
        <authorList>
            <person name="Sun Q."/>
            <person name="Zhou Y."/>
        </authorList>
    </citation>
    <scope>NUCLEOTIDE SEQUENCE</scope>
    <source>
        <strain evidence="3">CGMCC 1.12921</strain>
    </source>
</reference>
<feature type="domain" description="AB hydrolase-1" evidence="2">
    <location>
        <begin position="65"/>
        <end position="296"/>
    </location>
</feature>
<evidence type="ECO:0000313" key="3">
    <source>
        <dbReference type="EMBL" id="GGD18282.1"/>
    </source>
</evidence>
<dbReference type="PANTHER" id="PTHR43798">
    <property type="entry name" value="MONOACYLGLYCEROL LIPASE"/>
    <property type="match status" value="1"/>
</dbReference>
<dbReference type="AlphaFoldDB" id="A0A8J2Y7R5"/>
<name>A0A8J2Y7R5_9PROT</name>
<evidence type="ECO:0000313" key="4">
    <source>
        <dbReference type="Proteomes" id="UP000613582"/>
    </source>
</evidence>
<keyword evidence="4" id="KW-1185">Reference proteome</keyword>